<dbReference type="HOGENOM" id="CLU_018075_0_0_1"/>
<evidence type="ECO:0000256" key="6">
    <source>
        <dbReference type="ARBA" id="ARBA00034140"/>
    </source>
</evidence>
<evidence type="ECO:0000259" key="10">
    <source>
        <dbReference type="PROSITE" id="PS50812"/>
    </source>
</evidence>
<dbReference type="InterPro" id="IPR000313">
    <property type="entry name" value="PWWP_dom"/>
</dbReference>
<feature type="domain" description="PWWP" evidence="10">
    <location>
        <begin position="8"/>
        <end position="66"/>
    </location>
</feature>
<dbReference type="Bgee" id="ENSECAG00000009093">
    <property type="expression patterns" value="Expressed in retina and 23 other cell types or tissues"/>
</dbReference>
<evidence type="ECO:0000313" key="13">
    <source>
        <dbReference type="VGNC" id="VGNC:18399"/>
    </source>
</evidence>
<name>F6YJK6_HORSE</name>
<dbReference type="AlphaFoldDB" id="F6YJK6"/>
<dbReference type="PANTHER" id="PTHR43580">
    <property type="entry name" value="OXIDOREDUCTASE GLYR1-RELATED"/>
    <property type="match status" value="1"/>
</dbReference>
<dbReference type="FunCoup" id="F6YJK6">
    <property type="interactions" value="4088"/>
</dbReference>
<comment type="subunit">
    <text evidence="8">Homotetramere. Interacts with MAPK14. Interacts with KDM1B at nucleosomes; this interaction stimulates H3K4me1 and H3K4me2 demethylation. Binds to mononucleosomes. Interacts with GATA4; the interaction is required for a synergistic activation of GATA4 target genes transcription.</text>
</comment>
<dbReference type="InterPro" id="IPR029154">
    <property type="entry name" value="HIBADH-like_NADP-bd"/>
</dbReference>
<proteinExistence type="inferred from homology"/>
<dbReference type="Ensembl" id="ENSECAT00000009756.4">
    <property type="protein sequence ID" value="ENSECAP00000007463.4"/>
    <property type="gene ID" value="ENSECAG00000009093.4"/>
</dbReference>
<dbReference type="PROSITE" id="PS50812">
    <property type="entry name" value="PWWP"/>
    <property type="match status" value="1"/>
</dbReference>
<dbReference type="SUPFAM" id="SSF48179">
    <property type="entry name" value="6-phosphogluconate dehydrogenase C-terminal domain-like"/>
    <property type="match status" value="1"/>
</dbReference>
<evidence type="ECO:0000256" key="8">
    <source>
        <dbReference type="ARBA" id="ARBA00047108"/>
    </source>
</evidence>
<evidence type="ECO:0000313" key="11">
    <source>
        <dbReference type="Ensembl" id="ENSECAP00000007463.4"/>
    </source>
</evidence>
<evidence type="ECO:0000256" key="4">
    <source>
        <dbReference type="ARBA" id="ARBA00030287"/>
    </source>
</evidence>
<dbReference type="InterPro" id="IPR051265">
    <property type="entry name" value="HIBADH-related_NP60_sf"/>
</dbReference>
<dbReference type="ExpressionAtlas" id="F6YJK6">
    <property type="expression patterns" value="baseline"/>
</dbReference>
<comment type="similarity">
    <text evidence="2">Belongs to the HIBADH-related family. NP60 subfamily.</text>
</comment>
<comment type="subcellular location">
    <subcellularLocation>
        <location evidence="1">Chromosome</location>
    </subcellularLocation>
</comment>
<dbReference type="Gene3D" id="1.10.1040.10">
    <property type="entry name" value="N-(1-d-carboxylethyl)-l-norvaline Dehydrogenase, domain 2"/>
    <property type="match status" value="1"/>
</dbReference>
<protein>
    <recommendedName>
        <fullName evidence="6">Cytokine-like nuclear factor N-PAC</fullName>
    </recommendedName>
    <alternativeName>
        <fullName evidence="4">Glyoxylate reductase 1 homolog</fullName>
    </alternativeName>
    <alternativeName>
        <fullName evidence="5">Nuclear protein NP60</fullName>
    </alternativeName>
    <alternativeName>
        <fullName evidence="7">Putative oxidoreductase GLYR1</fullName>
    </alternativeName>
</protein>
<dbReference type="InterPro" id="IPR035501">
    <property type="entry name" value="GLYR1_PWWP"/>
</dbReference>
<feature type="region of interest" description="Disordered" evidence="9">
    <location>
        <begin position="92"/>
        <end position="190"/>
    </location>
</feature>
<evidence type="ECO:0000256" key="3">
    <source>
        <dbReference type="ARBA" id="ARBA00022454"/>
    </source>
</evidence>
<reference evidence="11" key="3">
    <citation type="submission" date="2025-09" db="UniProtKB">
        <authorList>
            <consortium name="Ensembl"/>
        </authorList>
    </citation>
    <scope>IDENTIFICATION</scope>
    <source>
        <strain evidence="11">Thoroughbred</strain>
    </source>
</reference>
<dbReference type="Pfam" id="PF03446">
    <property type="entry name" value="NAD_binding_2"/>
    <property type="match status" value="1"/>
</dbReference>
<dbReference type="GeneTree" id="ENSGT00940000156435"/>
<dbReference type="PANTHER" id="PTHR43580:SF2">
    <property type="entry name" value="CYTOKINE-LIKE NUCLEAR FACTOR N-PAC"/>
    <property type="match status" value="1"/>
</dbReference>
<dbReference type="Proteomes" id="UP000002281">
    <property type="component" value="Chromosome 13"/>
</dbReference>
<reference evidence="11 12" key="1">
    <citation type="journal article" date="2009" name="Science">
        <title>Genome sequence, comparative analysis, and population genetics of the domestic horse.</title>
        <authorList>
            <consortium name="Broad Institute Genome Sequencing Platform"/>
            <consortium name="Broad Institute Whole Genome Assembly Team"/>
            <person name="Wade C.M."/>
            <person name="Giulotto E."/>
            <person name="Sigurdsson S."/>
            <person name="Zoli M."/>
            <person name="Gnerre S."/>
            <person name="Imsland F."/>
            <person name="Lear T.L."/>
            <person name="Adelson D.L."/>
            <person name="Bailey E."/>
            <person name="Bellone R.R."/>
            <person name="Bloecker H."/>
            <person name="Distl O."/>
            <person name="Edgar R.C."/>
            <person name="Garber M."/>
            <person name="Leeb T."/>
            <person name="Mauceli E."/>
            <person name="MacLeod J.N."/>
            <person name="Penedo M.C.T."/>
            <person name="Raison J.M."/>
            <person name="Sharpe T."/>
            <person name="Vogel J."/>
            <person name="Andersson L."/>
            <person name="Antczak D.F."/>
            <person name="Biagi T."/>
            <person name="Binns M.M."/>
            <person name="Chowdhary B.P."/>
            <person name="Coleman S.J."/>
            <person name="Della Valle G."/>
            <person name="Fryc S."/>
            <person name="Guerin G."/>
            <person name="Hasegawa T."/>
            <person name="Hill E.W."/>
            <person name="Jurka J."/>
            <person name="Kiialainen A."/>
            <person name="Lindgren G."/>
            <person name="Liu J."/>
            <person name="Magnani E."/>
            <person name="Mickelson J.R."/>
            <person name="Murray J."/>
            <person name="Nergadze S.G."/>
            <person name="Onofrio R."/>
            <person name="Pedroni S."/>
            <person name="Piras M.F."/>
            <person name="Raudsepp T."/>
            <person name="Rocchi M."/>
            <person name="Roeed K.H."/>
            <person name="Ryder O.A."/>
            <person name="Searle S."/>
            <person name="Skow L."/>
            <person name="Swinburne J.E."/>
            <person name="Syvaenen A.C."/>
            <person name="Tozaki T."/>
            <person name="Valberg S.J."/>
            <person name="Vaudin M."/>
            <person name="White J.R."/>
            <person name="Zody M.C."/>
            <person name="Lander E.S."/>
            <person name="Lindblad-Toh K."/>
        </authorList>
    </citation>
    <scope>NUCLEOTIDE SEQUENCE [LARGE SCALE GENOMIC DNA]</scope>
    <source>
        <strain evidence="11 12">Thoroughbred</strain>
    </source>
</reference>
<dbReference type="InterPro" id="IPR036291">
    <property type="entry name" value="NAD(P)-bd_dom_sf"/>
</dbReference>
<evidence type="ECO:0000313" key="12">
    <source>
        <dbReference type="Proteomes" id="UP000002281"/>
    </source>
</evidence>
<dbReference type="Pfam" id="PF00855">
    <property type="entry name" value="PWWP"/>
    <property type="match status" value="1"/>
</dbReference>
<dbReference type="SMART" id="SM00293">
    <property type="entry name" value="PWWP"/>
    <property type="match status" value="1"/>
</dbReference>
<dbReference type="GO" id="GO:0050661">
    <property type="term" value="F:NADP binding"/>
    <property type="evidence" value="ECO:0007669"/>
    <property type="project" value="InterPro"/>
</dbReference>
<dbReference type="CDD" id="cd05836">
    <property type="entry name" value="PWWP_GLYR1"/>
    <property type="match status" value="1"/>
</dbReference>
<dbReference type="FunFam" id="1.10.1040.10:FF:000011">
    <property type="entry name" value="putative oxidoreductase GLYR1 isoform X1"/>
    <property type="match status" value="1"/>
</dbReference>
<evidence type="ECO:0000256" key="7">
    <source>
        <dbReference type="ARBA" id="ARBA00034145"/>
    </source>
</evidence>
<dbReference type="FunFam" id="2.30.30.140:FF:000027">
    <property type="entry name" value="putative oxidoreductase GLYR1 isoform X1"/>
    <property type="match status" value="1"/>
</dbReference>
<dbReference type="SUPFAM" id="SSF63748">
    <property type="entry name" value="Tudor/PWWP/MBT"/>
    <property type="match status" value="1"/>
</dbReference>
<dbReference type="SUPFAM" id="SSF51735">
    <property type="entry name" value="NAD(P)-binding Rossmann-fold domains"/>
    <property type="match status" value="1"/>
</dbReference>
<keyword evidence="12" id="KW-1185">Reference proteome</keyword>
<dbReference type="GO" id="GO:0051287">
    <property type="term" value="F:NAD binding"/>
    <property type="evidence" value="ECO:0007669"/>
    <property type="project" value="InterPro"/>
</dbReference>
<evidence type="ECO:0000256" key="9">
    <source>
        <dbReference type="SAM" id="MobiDB-lite"/>
    </source>
</evidence>
<dbReference type="InParanoid" id="F6YJK6"/>
<dbReference type="Gene3D" id="3.40.50.720">
    <property type="entry name" value="NAD(P)-binding Rossmann-like Domain"/>
    <property type="match status" value="2"/>
</dbReference>
<dbReference type="InterPro" id="IPR013328">
    <property type="entry name" value="6PGD_dom2"/>
</dbReference>
<dbReference type="Pfam" id="PF14833">
    <property type="entry name" value="NAD_binding_11"/>
    <property type="match status" value="1"/>
</dbReference>
<dbReference type="InterPro" id="IPR008927">
    <property type="entry name" value="6-PGluconate_DH-like_C_sf"/>
</dbReference>
<keyword evidence="3" id="KW-0158">Chromosome</keyword>
<evidence type="ECO:0000256" key="5">
    <source>
        <dbReference type="ARBA" id="ARBA00032038"/>
    </source>
</evidence>
<dbReference type="InterPro" id="IPR006115">
    <property type="entry name" value="6PGDH_NADP-bd"/>
</dbReference>
<dbReference type="PaxDb" id="9796-ENSECAP00000007463"/>
<feature type="compositionally biased region" description="Basic and acidic residues" evidence="9">
    <location>
        <begin position="162"/>
        <end position="182"/>
    </location>
</feature>
<reference evidence="11" key="2">
    <citation type="submission" date="2025-08" db="UniProtKB">
        <authorList>
            <consortium name="Ensembl"/>
        </authorList>
    </citation>
    <scope>IDENTIFICATION</scope>
    <source>
        <strain evidence="11">Thoroughbred</strain>
    </source>
</reference>
<accession>F6YJK6</accession>
<dbReference type="Gene3D" id="2.30.30.140">
    <property type="match status" value="1"/>
</dbReference>
<organism evidence="11 12">
    <name type="scientific">Equus caballus</name>
    <name type="common">Horse</name>
    <dbReference type="NCBI Taxonomy" id="9796"/>
    <lineage>
        <taxon>Eukaryota</taxon>
        <taxon>Metazoa</taxon>
        <taxon>Chordata</taxon>
        <taxon>Craniata</taxon>
        <taxon>Vertebrata</taxon>
        <taxon>Euteleostomi</taxon>
        <taxon>Mammalia</taxon>
        <taxon>Eutheria</taxon>
        <taxon>Laurasiatheria</taxon>
        <taxon>Perissodactyla</taxon>
        <taxon>Equidae</taxon>
        <taxon>Equus</taxon>
    </lineage>
</organism>
<dbReference type="STRING" id="9796.ENSECAP00000007463"/>
<evidence type="ECO:0000256" key="2">
    <source>
        <dbReference type="ARBA" id="ARBA00007598"/>
    </source>
</evidence>
<evidence type="ECO:0000256" key="1">
    <source>
        <dbReference type="ARBA" id="ARBA00004286"/>
    </source>
</evidence>
<feature type="compositionally biased region" description="Basic and acidic residues" evidence="9">
    <location>
        <begin position="92"/>
        <end position="145"/>
    </location>
</feature>
<sequence length="519" mass="56979">MAAVSLRLGDLVWGKLGRYPPWPGKIVNPPKDLKKPRGKKCFFVKFFGTEDHAWIKVEQLKPYHAHKEEMIKINKGKRFQQAVDAVEEFLRRAKGKDQTSSHNSADDKNRRNSSEERSRPNSGDEKRKLSLSEGKVKKNVGEGKKRVSSGSSERGSKSPLKRAQEQSPRKRGRPPKDEKDLTIPESSTVKGVMAGPMAAFKWQPTVSEPVKDADPHFHHFLLSQTEKPAVCYQAITKKLKICEEETGSTSIQAADSTAVNGSITPTDKKIGFLGLGLMGSGIVSNLLKMGHTVTVWNRTAEKCDLFIQEGARLGRTPAEVVSTCDITFACVSDPKAAKDVIVSRGGRFLEAPVSGNQQLSNDGMLVILAAGDRGLYEDCSSCFQAMGKTSFFLGEVGNAAKMMLIVNMVQGSFMATIAEGLTLAQVTGQSQQTLLDILNQGQLASIFLDQKCQNILQGNFKPDFYLKYIQKDLRLAIALGDAVNHPTPMAAAANEVYKRAKALDQSDNDMSAVYRAYIH</sequence>
<dbReference type="GO" id="GO:0005694">
    <property type="term" value="C:chromosome"/>
    <property type="evidence" value="ECO:0007669"/>
    <property type="project" value="UniProtKB-SubCell"/>
</dbReference>
<dbReference type="VGNC" id="VGNC:18399">
    <property type="gene designation" value="GLYR1"/>
</dbReference>
<gene>
    <name evidence="11 13" type="primary">GLYR1</name>
</gene>